<evidence type="ECO:0000256" key="11">
    <source>
        <dbReference type="ARBA" id="ARBA00033284"/>
    </source>
</evidence>
<dbReference type="Pfam" id="PF00128">
    <property type="entry name" value="Alpha-amylase"/>
    <property type="match status" value="1"/>
</dbReference>
<evidence type="ECO:0000256" key="14">
    <source>
        <dbReference type="PIRNR" id="PIRNR006337"/>
    </source>
</evidence>
<dbReference type="PATRIC" id="fig|52.7.peg.6867"/>
<dbReference type="GO" id="GO:0005992">
    <property type="term" value="P:trehalose biosynthetic process"/>
    <property type="evidence" value="ECO:0007669"/>
    <property type="project" value="UniProtKB-UniRule"/>
</dbReference>
<dbReference type="Gene3D" id="2.60.40.10">
    <property type="entry name" value="Immunoglobulins"/>
    <property type="match status" value="1"/>
</dbReference>
<evidence type="ECO:0000256" key="7">
    <source>
        <dbReference type="ARBA" id="ARBA00022801"/>
    </source>
</evidence>
<feature type="binding site" evidence="16">
    <location>
        <begin position="268"/>
        <end position="273"/>
    </location>
    <ligand>
        <name>substrate</name>
    </ligand>
</feature>
<comment type="subcellular location">
    <subcellularLocation>
        <location evidence="1 15">Cytoplasm</location>
    </subcellularLocation>
</comment>
<dbReference type="EC" id="3.2.1.141" evidence="4 13"/>
<evidence type="ECO:0000256" key="5">
    <source>
        <dbReference type="ARBA" id="ARBA00015938"/>
    </source>
</evidence>
<dbReference type="GO" id="GO:0005737">
    <property type="term" value="C:cytoplasm"/>
    <property type="evidence" value="ECO:0007669"/>
    <property type="project" value="UniProtKB-SubCell"/>
</dbReference>
<gene>
    <name evidence="19" type="ORF">CMC5_062500</name>
</gene>
<dbReference type="OrthoDB" id="9800174at2"/>
<dbReference type="CDD" id="cd02853">
    <property type="entry name" value="E_set_MTHase_like_N"/>
    <property type="match status" value="1"/>
</dbReference>
<dbReference type="STRING" id="52.CMC5_062500"/>
<organism evidence="19 20">
    <name type="scientific">Chondromyces crocatus</name>
    <dbReference type="NCBI Taxonomy" id="52"/>
    <lineage>
        <taxon>Bacteria</taxon>
        <taxon>Pseudomonadati</taxon>
        <taxon>Myxococcota</taxon>
        <taxon>Polyangia</taxon>
        <taxon>Polyangiales</taxon>
        <taxon>Polyangiaceae</taxon>
        <taxon>Chondromyces</taxon>
    </lineage>
</organism>
<dbReference type="InterPro" id="IPR013783">
    <property type="entry name" value="Ig-like_fold"/>
</dbReference>
<dbReference type="GO" id="GO:0033942">
    <property type="term" value="F:4-alpha-D-(1-&gt;4)-alpha-D-glucanotrehalose trehalohydrolase activity"/>
    <property type="evidence" value="ECO:0007669"/>
    <property type="project" value="UniProtKB-EC"/>
</dbReference>
<keyword evidence="20" id="KW-1185">Reference proteome</keyword>
<dbReference type="InterPro" id="IPR006047">
    <property type="entry name" value="GH13_cat_dom"/>
</dbReference>
<dbReference type="InterPro" id="IPR004193">
    <property type="entry name" value="Glyco_hydro_13_N"/>
</dbReference>
<dbReference type="PANTHER" id="PTHR43651">
    <property type="entry name" value="1,4-ALPHA-GLUCAN-BRANCHING ENZYME"/>
    <property type="match status" value="1"/>
</dbReference>
<evidence type="ECO:0000256" key="4">
    <source>
        <dbReference type="ARBA" id="ARBA00012268"/>
    </source>
</evidence>
<evidence type="ECO:0000256" key="15">
    <source>
        <dbReference type="PIRSR" id="PIRSR006337-1"/>
    </source>
</evidence>
<dbReference type="PIRSF" id="PIRSF006337">
    <property type="entry name" value="Trehalose_TreZ"/>
    <property type="match status" value="1"/>
</dbReference>
<dbReference type="InterPro" id="IPR044901">
    <property type="entry name" value="Trehalose_TreZ_E-set_sf"/>
</dbReference>
<dbReference type="SUPFAM" id="SSF81296">
    <property type="entry name" value="E set domains"/>
    <property type="match status" value="1"/>
</dbReference>
<evidence type="ECO:0000256" key="2">
    <source>
        <dbReference type="ARBA" id="ARBA00005199"/>
    </source>
</evidence>
<dbReference type="Pfam" id="PF02922">
    <property type="entry name" value="CBM_48"/>
    <property type="match status" value="1"/>
</dbReference>
<dbReference type="KEGG" id="ccro:CMC5_062500"/>
<evidence type="ECO:0000313" key="20">
    <source>
        <dbReference type="Proteomes" id="UP000067626"/>
    </source>
</evidence>
<feature type="site" description="Transition state stabilizer" evidence="17">
    <location>
        <position position="400"/>
    </location>
</feature>
<proteinExistence type="inferred from homology"/>
<dbReference type="InterPro" id="IPR012768">
    <property type="entry name" value="Trehalose_TreZ"/>
</dbReference>
<evidence type="ECO:0000256" key="3">
    <source>
        <dbReference type="ARBA" id="ARBA00008061"/>
    </source>
</evidence>
<evidence type="ECO:0000256" key="6">
    <source>
        <dbReference type="ARBA" id="ARBA00022490"/>
    </source>
</evidence>
<dbReference type="AlphaFoldDB" id="A0A0K1EN20"/>
<dbReference type="Proteomes" id="UP000067626">
    <property type="component" value="Chromosome"/>
</dbReference>
<keyword evidence="7 14" id="KW-0378">Hydrolase</keyword>
<feature type="binding site" evidence="16">
    <location>
        <begin position="399"/>
        <end position="404"/>
    </location>
    <ligand>
        <name>substrate</name>
    </ligand>
</feature>
<dbReference type="RefSeq" id="WP_050433715.1">
    <property type="nucleotide sequence ID" value="NZ_CP012159.1"/>
</dbReference>
<dbReference type="Gene3D" id="1.10.10.760">
    <property type="entry name" value="E-set domains of sugar-utilizing enzymes"/>
    <property type="match status" value="1"/>
</dbReference>
<evidence type="ECO:0000256" key="9">
    <source>
        <dbReference type="ARBA" id="ARBA00023295"/>
    </source>
</evidence>
<dbReference type="SUPFAM" id="SSF51445">
    <property type="entry name" value="(Trans)glycosidases"/>
    <property type="match status" value="1"/>
</dbReference>
<protein>
    <recommendedName>
        <fullName evidence="5 13">Malto-oligosyltrehalose trehalohydrolase</fullName>
        <shortName evidence="14">MTHase</shortName>
        <ecNumber evidence="4 13">3.2.1.141</ecNumber>
    </recommendedName>
    <alternativeName>
        <fullName evidence="11 14">4-alpha-D-((1-&gt;4)-alpha-D-glucano)trehalose trehalohydrolase</fullName>
    </alternativeName>
    <alternativeName>
        <fullName evidence="10 14">Maltooligosyl trehalose trehalohydrolase</fullName>
    </alternativeName>
</protein>
<evidence type="ECO:0000256" key="8">
    <source>
        <dbReference type="ARBA" id="ARBA00023277"/>
    </source>
</evidence>
<evidence type="ECO:0000313" key="19">
    <source>
        <dbReference type="EMBL" id="AKT42028.1"/>
    </source>
</evidence>
<evidence type="ECO:0000256" key="16">
    <source>
        <dbReference type="PIRSR" id="PIRSR006337-2"/>
    </source>
</evidence>
<dbReference type="UniPathway" id="UPA00299"/>
<evidence type="ECO:0000259" key="18">
    <source>
        <dbReference type="SMART" id="SM00642"/>
    </source>
</evidence>
<dbReference type="Gene3D" id="3.20.20.80">
    <property type="entry name" value="Glycosidases"/>
    <property type="match status" value="1"/>
</dbReference>
<dbReference type="InterPro" id="IPR017853">
    <property type="entry name" value="GH"/>
</dbReference>
<comment type="similarity">
    <text evidence="3 14">Belongs to the glycosyl hydrolase 13 family.</text>
</comment>
<dbReference type="InterPro" id="IPR014756">
    <property type="entry name" value="Ig_E-set"/>
</dbReference>
<keyword evidence="9 14" id="KW-0326">Glycosidase</keyword>
<accession>A0A0K1EN20</accession>
<dbReference type="NCBIfam" id="TIGR02402">
    <property type="entry name" value="trehalose_TreZ"/>
    <property type="match status" value="1"/>
</dbReference>
<sequence length="613" mass="67001">MTTALRTGAWLEADGAHFCIWAPEHSRIDVVLFADDAETITREVAMTPVDSTGGQGYFEARIPDLAPGALYKLRVDGEGPFPDPCSRAQPKGVHGPSALWNPTFPWTDHAWKGKPIEDLVIHEVHVGAATPDGTFDALIERLPDLRALGVTALELMPVASFPGRFGWGYDGVDLFAPAEIYGGPDGLRRLIDAAHREGLAVLIDCVYNHLGPDGNYLRAFSTHYFTHKHQTPWGDAVNLDDEGAPAVRAFFLANVAMWIRDYHADGLRLDATHALLDDSPVHLLQEIAVHAREAAGDRAVVVIAEDDRNDARLITPASQGGYGLDAVWADDFHHTLRAAFAGDRDGYYTDYAGTAEEIAAALRHGWLYEGQLSRYHNAPRGTPADGVAPPHFIHCIQNHDQIGNRATGDRLGARVTSAVHRAMSALLLLSPYTPMLFMGQEWNASTPFQYFTDHEPELGRKVTEGRRKEFARFTSFAADEIPDPQDPKTFQRSKLAWNERAHPPHAGTLAWYQALLALRATHPALAHRARGSFLADPVGVDAVRLERRVPGGVALLLLVSLRGPIDIDLNGQNPRILAYSEDLRFGGTHPASPLVAGRAQLPGPAALILEIPV</sequence>
<reference evidence="19 20" key="1">
    <citation type="submission" date="2015-07" db="EMBL/GenBank/DDBJ databases">
        <title>Genome analysis of myxobacterium Chondromyces crocatus Cm c5 reveals a high potential for natural compound synthesis and the genetic basis for the loss of fruiting body formation.</title>
        <authorList>
            <person name="Zaburannyi N."/>
            <person name="Bunk B."/>
            <person name="Maier J."/>
            <person name="Overmann J."/>
            <person name="Mueller R."/>
        </authorList>
    </citation>
    <scope>NUCLEOTIDE SEQUENCE [LARGE SCALE GENOMIC DNA]</scope>
    <source>
        <strain evidence="19 20">Cm c5</strain>
    </source>
</reference>
<name>A0A0K1EN20_CHOCO</name>
<comment type="pathway">
    <text evidence="2 14">Glycan biosynthesis; trehalose biosynthesis.</text>
</comment>
<feature type="binding site" evidence="16">
    <location>
        <begin position="330"/>
        <end position="334"/>
    </location>
    <ligand>
        <name>substrate</name>
    </ligand>
</feature>
<evidence type="ECO:0000256" key="17">
    <source>
        <dbReference type="PIRSR" id="PIRSR006337-3"/>
    </source>
</evidence>
<evidence type="ECO:0000256" key="13">
    <source>
        <dbReference type="NCBIfam" id="TIGR02402"/>
    </source>
</evidence>
<keyword evidence="6" id="KW-0963">Cytoplasm</keyword>
<evidence type="ECO:0000256" key="12">
    <source>
        <dbReference type="ARBA" id="ARBA00034013"/>
    </source>
</evidence>
<evidence type="ECO:0000256" key="10">
    <source>
        <dbReference type="ARBA" id="ARBA00032057"/>
    </source>
</evidence>
<dbReference type="PANTHER" id="PTHR43651:SF11">
    <property type="entry name" value="MALTO-OLIGOSYLTREHALOSE TREHALOHYDROLASE"/>
    <property type="match status" value="1"/>
</dbReference>
<keyword evidence="8" id="KW-0119">Carbohydrate metabolism</keyword>
<dbReference type="EMBL" id="CP012159">
    <property type="protein sequence ID" value="AKT42028.1"/>
    <property type="molecule type" value="Genomic_DNA"/>
</dbReference>
<comment type="catalytic activity">
    <reaction evidence="12 14">
        <text>hydrolysis of (1-&gt;4)-alpha-D-glucosidic linkage in 4-alpha-D-[(1-&gt;4)-alpha-D-glucanosyl]n trehalose to yield trehalose and (1-&gt;4)-alpha-D-glucan.</text>
        <dbReference type="EC" id="3.2.1.141"/>
    </reaction>
</comment>
<dbReference type="CDD" id="cd11325">
    <property type="entry name" value="AmyAc_GTHase"/>
    <property type="match status" value="1"/>
</dbReference>
<feature type="active site" description="Proton donor" evidence="15">
    <location>
        <position position="305"/>
    </location>
</feature>
<feature type="domain" description="Glycosyl hydrolase family 13 catalytic" evidence="18">
    <location>
        <begin position="118"/>
        <end position="466"/>
    </location>
</feature>
<feature type="active site" description="Nucleophile" evidence="15">
    <location>
        <position position="270"/>
    </location>
</feature>
<dbReference type="SMART" id="SM00642">
    <property type="entry name" value="Aamy"/>
    <property type="match status" value="1"/>
</dbReference>
<evidence type="ECO:0000256" key="1">
    <source>
        <dbReference type="ARBA" id="ARBA00004496"/>
    </source>
</evidence>